<dbReference type="AlphaFoldDB" id="A0A0V8QF67"/>
<evidence type="ECO:0000256" key="15">
    <source>
        <dbReference type="ARBA" id="ARBA00022842"/>
    </source>
</evidence>
<comment type="cofactor">
    <cofactor evidence="2 17 20">
        <name>Mg(2+)</name>
        <dbReference type="ChEBI" id="CHEBI:18420"/>
    </cofactor>
</comment>
<dbReference type="PANTHER" id="PTHR46244">
    <property type="entry name" value="PHOSPHOENOLPYRUVATE-PROTEIN PHOSPHOTRANSFERASE"/>
    <property type="match status" value="1"/>
</dbReference>
<dbReference type="SUPFAM" id="SSF51621">
    <property type="entry name" value="Phosphoenolpyruvate/pyruvate domain"/>
    <property type="match status" value="1"/>
</dbReference>
<keyword evidence="13 17" id="KW-0479">Metal-binding</keyword>
<evidence type="ECO:0000256" key="9">
    <source>
        <dbReference type="ARBA" id="ARBA00022490"/>
    </source>
</evidence>
<evidence type="ECO:0000256" key="10">
    <source>
        <dbReference type="ARBA" id="ARBA00022597"/>
    </source>
</evidence>
<dbReference type="Gene3D" id="3.50.30.10">
    <property type="entry name" value="Phosphohistidine domain"/>
    <property type="match status" value="1"/>
</dbReference>
<evidence type="ECO:0000256" key="17">
    <source>
        <dbReference type="PIRNR" id="PIRNR000732"/>
    </source>
</evidence>
<dbReference type="InterPro" id="IPR006318">
    <property type="entry name" value="PTS_EI-like"/>
</dbReference>
<dbReference type="OrthoDB" id="9765468at2"/>
<evidence type="ECO:0000256" key="12">
    <source>
        <dbReference type="ARBA" id="ARBA00022683"/>
    </source>
</evidence>
<dbReference type="InterPro" id="IPR008731">
    <property type="entry name" value="PTS_EIN"/>
</dbReference>
<feature type="active site" description="Tele-phosphohistidine intermediate" evidence="18">
    <location>
        <position position="188"/>
    </location>
</feature>
<dbReference type="InterPro" id="IPR036618">
    <property type="entry name" value="PtsI_HPr-bd_sf"/>
</dbReference>
<feature type="binding site" evidence="19">
    <location>
        <position position="331"/>
    </location>
    <ligand>
        <name>phosphoenolpyruvate</name>
        <dbReference type="ChEBI" id="CHEBI:58702"/>
    </ligand>
</feature>
<reference evidence="24 25" key="1">
    <citation type="submission" date="2015-11" db="EMBL/GenBank/DDBJ databases">
        <title>Butyribacter intestini gen. nov., sp. nov., a butyric acid-producing bacterium of the family Lachnospiraceae isolated from the human faeces.</title>
        <authorList>
            <person name="Zou Y."/>
            <person name="Xue W."/>
            <person name="Luo G."/>
            <person name="Lv M."/>
        </authorList>
    </citation>
    <scope>NUCLEOTIDE SEQUENCE [LARGE SCALE GENOMIC DNA]</scope>
    <source>
        <strain evidence="24 25">ACET-33324</strain>
    </source>
</reference>
<dbReference type="GO" id="GO:0046872">
    <property type="term" value="F:metal ion binding"/>
    <property type="evidence" value="ECO:0007669"/>
    <property type="project" value="UniProtKB-KW"/>
</dbReference>
<evidence type="ECO:0000313" key="24">
    <source>
        <dbReference type="EMBL" id="KSV59191.1"/>
    </source>
</evidence>
<dbReference type="EMBL" id="LNAM01000151">
    <property type="protein sequence ID" value="KSV59191.1"/>
    <property type="molecule type" value="Genomic_DNA"/>
</dbReference>
<evidence type="ECO:0000256" key="7">
    <source>
        <dbReference type="ARBA" id="ARBA00016544"/>
    </source>
</evidence>
<evidence type="ECO:0000256" key="2">
    <source>
        <dbReference type="ARBA" id="ARBA00001946"/>
    </source>
</evidence>
<dbReference type="EC" id="2.7.3.9" evidence="6 17"/>
<evidence type="ECO:0000256" key="13">
    <source>
        <dbReference type="ARBA" id="ARBA00022723"/>
    </source>
</evidence>
<dbReference type="InterPro" id="IPR000121">
    <property type="entry name" value="PEP_util_C"/>
</dbReference>
<dbReference type="NCBIfam" id="TIGR01417">
    <property type="entry name" value="PTS_I_fam"/>
    <property type="match status" value="1"/>
</dbReference>
<dbReference type="InterPro" id="IPR008279">
    <property type="entry name" value="PEP-util_enz_mobile_dom"/>
</dbReference>
<dbReference type="PANTHER" id="PTHR46244:SF3">
    <property type="entry name" value="PHOSPHOENOLPYRUVATE-PROTEIN PHOSPHOTRANSFERASE"/>
    <property type="match status" value="1"/>
</dbReference>
<feature type="binding site" evidence="19">
    <location>
        <begin position="452"/>
        <end position="453"/>
    </location>
    <ligand>
        <name>phosphoenolpyruvate</name>
        <dbReference type="ChEBI" id="CHEBI:58702"/>
    </ligand>
</feature>
<dbReference type="Gene3D" id="3.20.20.60">
    <property type="entry name" value="Phosphoenolpyruvate-binding domains"/>
    <property type="match status" value="1"/>
</dbReference>
<keyword evidence="24" id="KW-0670">Pyruvate</keyword>
<dbReference type="STRING" id="290052.ASU35_10135"/>
<evidence type="ECO:0000256" key="19">
    <source>
        <dbReference type="PIRSR" id="PIRSR000732-2"/>
    </source>
</evidence>
<keyword evidence="10 17" id="KW-0762">Sugar transport</keyword>
<feature type="binding site" evidence="19">
    <location>
        <position position="295"/>
    </location>
    <ligand>
        <name>phosphoenolpyruvate</name>
        <dbReference type="ChEBI" id="CHEBI:58702"/>
    </ligand>
</feature>
<feature type="binding site" evidence="19">
    <location>
        <position position="463"/>
    </location>
    <ligand>
        <name>phosphoenolpyruvate</name>
        <dbReference type="ChEBI" id="CHEBI:58702"/>
    </ligand>
</feature>
<organism evidence="24 25">
    <name type="scientific">Acetivibrio ethanolgignens</name>
    <dbReference type="NCBI Taxonomy" id="290052"/>
    <lineage>
        <taxon>Bacteria</taxon>
        <taxon>Bacillati</taxon>
        <taxon>Bacillota</taxon>
        <taxon>Clostridia</taxon>
        <taxon>Eubacteriales</taxon>
        <taxon>Oscillospiraceae</taxon>
        <taxon>Acetivibrio</taxon>
    </lineage>
</organism>
<evidence type="ECO:0000256" key="11">
    <source>
        <dbReference type="ARBA" id="ARBA00022679"/>
    </source>
</evidence>
<dbReference type="PRINTS" id="PR01736">
    <property type="entry name" value="PHPHTRNFRASE"/>
</dbReference>
<dbReference type="Pfam" id="PF02896">
    <property type="entry name" value="PEP-utilizers_C"/>
    <property type="match status" value="1"/>
</dbReference>
<dbReference type="Pfam" id="PF05524">
    <property type="entry name" value="PEP-utilisers_N"/>
    <property type="match status" value="1"/>
</dbReference>
<feature type="domain" description="PEP-utilising enzyme mobile" evidence="21">
    <location>
        <begin position="152"/>
        <end position="224"/>
    </location>
</feature>
<feature type="binding site" evidence="20">
    <location>
        <position position="429"/>
    </location>
    <ligand>
        <name>Mg(2+)</name>
        <dbReference type="ChEBI" id="CHEBI:18420"/>
    </ligand>
</feature>
<keyword evidence="11 17" id="KW-0808">Transferase</keyword>
<dbReference type="Pfam" id="PF00391">
    <property type="entry name" value="PEP-utilizers"/>
    <property type="match status" value="1"/>
</dbReference>
<evidence type="ECO:0000256" key="20">
    <source>
        <dbReference type="PIRSR" id="PIRSR000732-3"/>
    </source>
</evidence>
<protein>
    <recommendedName>
        <fullName evidence="7 17">Phosphoenolpyruvate-protein phosphotransferase</fullName>
        <ecNumber evidence="6 17">2.7.3.9</ecNumber>
    </recommendedName>
    <alternativeName>
        <fullName evidence="16 17">Phosphotransferase system, enzyme I</fullName>
    </alternativeName>
</protein>
<accession>A0A0V8QF67</accession>
<dbReference type="Gene3D" id="1.10.274.10">
    <property type="entry name" value="PtsI, HPr-binding domain"/>
    <property type="match status" value="1"/>
</dbReference>
<evidence type="ECO:0000256" key="3">
    <source>
        <dbReference type="ARBA" id="ARBA00002728"/>
    </source>
</evidence>
<keyword evidence="14 17" id="KW-0418">Kinase</keyword>
<keyword evidence="12 17" id="KW-0598">Phosphotransferase system</keyword>
<evidence type="ECO:0000259" key="22">
    <source>
        <dbReference type="Pfam" id="PF02896"/>
    </source>
</evidence>
<dbReference type="InterPro" id="IPR023151">
    <property type="entry name" value="PEP_util_CS"/>
</dbReference>
<dbReference type="InterPro" id="IPR040442">
    <property type="entry name" value="Pyrv_kinase-like_dom_sf"/>
</dbReference>
<comment type="caution">
    <text evidence="24">The sequence shown here is derived from an EMBL/GenBank/DDBJ whole genome shotgun (WGS) entry which is preliminary data.</text>
</comment>
<dbReference type="InterPro" id="IPR015813">
    <property type="entry name" value="Pyrv/PenolPyrv_kinase-like_dom"/>
</dbReference>
<comment type="catalytic activity">
    <reaction evidence="1 17">
        <text>L-histidyl-[protein] + phosphoenolpyruvate = N(pros)-phospho-L-histidyl-[protein] + pyruvate</text>
        <dbReference type="Rhea" id="RHEA:23880"/>
        <dbReference type="Rhea" id="RHEA-COMP:9745"/>
        <dbReference type="Rhea" id="RHEA-COMP:9746"/>
        <dbReference type="ChEBI" id="CHEBI:15361"/>
        <dbReference type="ChEBI" id="CHEBI:29979"/>
        <dbReference type="ChEBI" id="CHEBI:58702"/>
        <dbReference type="ChEBI" id="CHEBI:64837"/>
        <dbReference type="EC" id="2.7.3.9"/>
    </reaction>
</comment>
<comment type="similarity">
    <text evidence="5 17">Belongs to the PEP-utilizing enzyme family.</text>
</comment>
<comment type="subcellular location">
    <subcellularLocation>
        <location evidence="4 17">Cytoplasm</location>
    </subcellularLocation>
</comment>
<feature type="active site" description="Proton donor" evidence="18">
    <location>
        <position position="500"/>
    </location>
</feature>
<feature type="domain" description="PEP-utilising enzyme C-terminal" evidence="22">
    <location>
        <begin position="251"/>
        <end position="537"/>
    </location>
</feature>
<dbReference type="GO" id="GO:0016301">
    <property type="term" value="F:kinase activity"/>
    <property type="evidence" value="ECO:0007669"/>
    <property type="project" value="UniProtKB-KW"/>
</dbReference>
<evidence type="ECO:0000256" key="4">
    <source>
        <dbReference type="ARBA" id="ARBA00004496"/>
    </source>
</evidence>
<dbReference type="GO" id="GO:0009401">
    <property type="term" value="P:phosphoenolpyruvate-dependent sugar phosphotransferase system"/>
    <property type="evidence" value="ECO:0007669"/>
    <property type="project" value="UniProtKB-KW"/>
</dbReference>
<dbReference type="Proteomes" id="UP000054874">
    <property type="component" value="Unassembled WGS sequence"/>
</dbReference>
<dbReference type="InterPro" id="IPR036637">
    <property type="entry name" value="Phosphohistidine_dom_sf"/>
</dbReference>
<evidence type="ECO:0000256" key="14">
    <source>
        <dbReference type="ARBA" id="ARBA00022777"/>
    </source>
</evidence>
<comment type="function">
    <text evidence="3 17">General (non sugar-specific) component of the phosphoenolpyruvate-dependent sugar phosphotransferase system (sugar PTS). This major carbohydrate active-transport system catalyzes the phosphorylation of incoming sugar substrates concomitantly with their translocation across the cell membrane. Enzyme I transfers the phosphoryl group from phosphoenolpyruvate (PEP) to the phosphoryl carrier protein (HPr).</text>
</comment>
<dbReference type="InterPro" id="IPR024692">
    <property type="entry name" value="PTS_EI"/>
</dbReference>
<dbReference type="GO" id="GO:0008965">
    <property type="term" value="F:phosphoenolpyruvate-protein phosphotransferase activity"/>
    <property type="evidence" value="ECO:0007669"/>
    <property type="project" value="UniProtKB-EC"/>
</dbReference>
<dbReference type="InterPro" id="IPR050499">
    <property type="entry name" value="PEP-utilizing_PTS_enzyme"/>
</dbReference>
<keyword evidence="25" id="KW-1185">Reference proteome</keyword>
<evidence type="ECO:0000256" key="8">
    <source>
        <dbReference type="ARBA" id="ARBA00022448"/>
    </source>
</evidence>
<evidence type="ECO:0000259" key="23">
    <source>
        <dbReference type="Pfam" id="PF05524"/>
    </source>
</evidence>
<evidence type="ECO:0000256" key="5">
    <source>
        <dbReference type="ARBA" id="ARBA00007837"/>
    </source>
</evidence>
<feature type="binding site" evidence="20">
    <location>
        <position position="453"/>
    </location>
    <ligand>
        <name>Mg(2+)</name>
        <dbReference type="ChEBI" id="CHEBI:18420"/>
    </ligand>
</feature>
<proteinExistence type="inferred from homology"/>
<keyword evidence="15 17" id="KW-0460">Magnesium</keyword>
<keyword evidence="9 17" id="KW-0963">Cytoplasm</keyword>
<evidence type="ECO:0000256" key="6">
    <source>
        <dbReference type="ARBA" id="ARBA00012232"/>
    </source>
</evidence>
<dbReference type="GO" id="GO:0005737">
    <property type="term" value="C:cytoplasm"/>
    <property type="evidence" value="ECO:0007669"/>
    <property type="project" value="UniProtKB-SubCell"/>
</dbReference>
<evidence type="ECO:0000313" key="25">
    <source>
        <dbReference type="Proteomes" id="UP000054874"/>
    </source>
</evidence>
<evidence type="ECO:0000256" key="18">
    <source>
        <dbReference type="PIRSR" id="PIRSR000732-1"/>
    </source>
</evidence>
<dbReference type="PROSITE" id="PS00742">
    <property type="entry name" value="PEP_ENZYMES_2"/>
    <property type="match status" value="1"/>
</dbReference>
<feature type="domain" description="Phosphotransferase system enzyme I N-terminal" evidence="23">
    <location>
        <begin position="5"/>
        <end position="126"/>
    </location>
</feature>
<dbReference type="SUPFAM" id="SSF52009">
    <property type="entry name" value="Phosphohistidine domain"/>
    <property type="match status" value="1"/>
</dbReference>
<name>A0A0V8QF67_9FIRM</name>
<dbReference type="SUPFAM" id="SSF47831">
    <property type="entry name" value="Enzyme I of the PEP:sugar phosphotransferase system HPr-binding (sub)domain"/>
    <property type="match status" value="1"/>
</dbReference>
<sequence length="545" mass="61242">MNTFKGTSVFGGVAIGKLFLFKKQENKIERVHVNDVDAEIKRFEAAKERAIVQLGELYKKAVAEVGEANAMIFEVHQMMLEDLDYLDSIHYIIKEQSVNAEYAVGTTGDNFAAMFAAMDDAYMQGRAADIKDITERLLTELSNGEQADFTMKEPVIILAEDLAPSETVQFEKDKLLGFITREGSANSHTAILARTMDIPAIIQTNIELLPEYHGRLACVDGFTGEIYLDPDEETLTAMRKKQEECLAEKELLQELRGKETVTLDGQKVNLYANIGNVKDIATVLRNDAQGIGLFRSEFLYLESSDYPTEEEQFKAYKTVAENMAGKKVIIRTLDIGADKKVDYFKLDPEENPALGYRAIRICLEQKDIFKTQLRAIYRASAYGQISVMFPMITSVEELREIKGVVEEVKAELSELKIPFKEIELGVMIETPAAAIISDDLAKEVDFFSIGTNDLTQYTLAIDRQNAKLDRFYNAHHKAVLKLIEMTAKNAHKNGIWVGICGELGADISLTEEFLRMGIDELSVSPSMVLKVRKKIRESYGKRKEA</sequence>
<gene>
    <name evidence="24" type="ORF">ASU35_10135</name>
</gene>
<evidence type="ECO:0000259" key="21">
    <source>
        <dbReference type="Pfam" id="PF00391"/>
    </source>
</evidence>
<evidence type="ECO:0000256" key="16">
    <source>
        <dbReference type="ARBA" id="ARBA00033235"/>
    </source>
</evidence>
<dbReference type="RefSeq" id="WP_058352578.1">
    <property type="nucleotide sequence ID" value="NZ_CABMMD010000151.1"/>
</dbReference>
<dbReference type="PIRSF" id="PIRSF000732">
    <property type="entry name" value="PTS_enzyme_I"/>
    <property type="match status" value="1"/>
</dbReference>
<keyword evidence="8 17" id="KW-0813">Transport</keyword>
<evidence type="ECO:0000256" key="1">
    <source>
        <dbReference type="ARBA" id="ARBA00000683"/>
    </source>
</evidence>